<feature type="transmembrane region" description="Helical" evidence="1">
    <location>
        <begin position="262"/>
        <end position="281"/>
    </location>
</feature>
<feature type="transmembrane region" description="Helical" evidence="1">
    <location>
        <begin position="159"/>
        <end position="175"/>
    </location>
</feature>
<proteinExistence type="predicted"/>
<feature type="transmembrane region" description="Helical" evidence="1">
    <location>
        <begin position="322"/>
        <end position="344"/>
    </location>
</feature>
<dbReference type="PANTHER" id="PTHR23028">
    <property type="entry name" value="ACETYLTRANSFERASE"/>
    <property type="match status" value="1"/>
</dbReference>
<evidence type="ECO:0000313" key="4">
    <source>
        <dbReference type="EMBL" id="MBF4178564.1"/>
    </source>
</evidence>
<feature type="transmembrane region" description="Helical" evidence="1">
    <location>
        <begin position="356"/>
        <end position="378"/>
    </location>
</feature>
<feature type="transmembrane region" description="Helical" evidence="1">
    <location>
        <begin position="24"/>
        <end position="41"/>
    </location>
</feature>
<feature type="transmembrane region" description="Helical" evidence="1">
    <location>
        <begin position="293"/>
        <end position="316"/>
    </location>
</feature>
<evidence type="ECO:0000259" key="3">
    <source>
        <dbReference type="Pfam" id="PF19040"/>
    </source>
</evidence>
<dbReference type="PANTHER" id="PTHR23028:SF53">
    <property type="entry name" value="ACYL_TRANSF_3 DOMAIN-CONTAINING PROTEIN"/>
    <property type="match status" value="1"/>
</dbReference>
<dbReference type="Pfam" id="PF19040">
    <property type="entry name" value="SGNH"/>
    <property type="match status" value="1"/>
</dbReference>
<dbReference type="AlphaFoldDB" id="A0ABD4KAA6"/>
<dbReference type="GO" id="GO:0016746">
    <property type="term" value="F:acyltransferase activity"/>
    <property type="evidence" value="ECO:0007669"/>
    <property type="project" value="UniProtKB-KW"/>
</dbReference>
<sequence>MANINLSIEETRALTVDLDFRQDINLLRGIAILAVVFYHFVPSLLPGGFVGVDIFFVISGFLMTKIIATGLERQSFNLIHFYAARCKRIIPALLVLCVILSLVTFFWLPTNEYRKLGNYVGYAALFISNLKLKKEAGDYFATDSHENWFLHTWSLSVEWQFYLVLPFIMMALYPLRKKVDPGICLLLLAVCSFFVGMNSHSVNSATRFYLMPYRAWEMLCGGLVWYAAKRYTLPKSLRSVTAITGYITIILSVWLVRAENAWPSTITLFPIVGTMLVVYSNHSSIVRLIDQNFRWLGLSSYSIYLWHWPIAVYLIYAGQQHSGVWTLSAIALSFVAGWLSWVLIEKPAKNALSKQSSGAFWLTLFVCIGTAWLFSYLVKSDILVNRPDPQVNLIAAEANNKNYAADPKTHLSQYGSGKLAAIIVGDSHAEATATALAAAAQNRGSVIGITYSGCPTLANAEQIEYKQCGKFNRGLEKRLKEYPTDVPVVIVNRLTHYAESRLVKFAVKTDSEDAYMQLYANSIIDMACSLNRDRPVYLVNPIPEMDANVPRTLSHSLMTRGDARDISISLSSYQQRNREILQAQNQAAKQCGVKVLAPTAYLCSAGRCMGSKNLVPWYFDDNHLSETGNKNLVPMFKSMFSRNTHE</sequence>
<keyword evidence="4" id="KW-0808">Transferase</keyword>
<dbReference type="Pfam" id="PF01757">
    <property type="entry name" value="Acyl_transf_3"/>
    <property type="match status" value="1"/>
</dbReference>
<keyword evidence="1" id="KW-1133">Transmembrane helix</keyword>
<feature type="domain" description="SGNH" evidence="3">
    <location>
        <begin position="413"/>
        <end position="637"/>
    </location>
</feature>
<gene>
    <name evidence="4" type="ORF">ISP11_11880</name>
</gene>
<accession>A0ABD4KAA6</accession>
<evidence type="ECO:0000313" key="5">
    <source>
        <dbReference type="Proteomes" id="UP000628560"/>
    </source>
</evidence>
<feature type="domain" description="Acyltransferase 3" evidence="2">
    <location>
        <begin position="23"/>
        <end position="342"/>
    </location>
</feature>
<feature type="transmembrane region" description="Helical" evidence="1">
    <location>
        <begin position="47"/>
        <end position="68"/>
    </location>
</feature>
<evidence type="ECO:0000256" key="1">
    <source>
        <dbReference type="SAM" id="Phobius"/>
    </source>
</evidence>
<dbReference type="InterPro" id="IPR050879">
    <property type="entry name" value="Acyltransferase_3"/>
</dbReference>
<evidence type="ECO:0000259" key="2">
    <source>
        <dbReference type="Pfam" id="PF01757"/>
    </source>
</evidence>
<reference evidence="4 5" key="1">
    <citation type="submission" date="2020-11" db="EMBL/GenBank/DDBJ databases">
        <title>Identification of Lelliottia nimipressuralis from Wound Infection by Whole Genome-Based Bacterial Identification.</title>
        <authorList>
            <person name="Navarathna D.H."/>
            <person name="Choi H."/>
            <person name="Jinadatha C."/>
            <person name="Chatterjee P."/>
            <person name="Hwang M."/>
        </authorList>
    </citation>
    <scope>NUCLEOTIDE SEQUENCE [LARGE SCALE GENOMIC DNA]</scope>
    <source>
        <strain evidence="4 5">DN2020</strain>
    </source>
</reference>
<name>A0ABD4KAA6_9ENTR</name>
<feature type="transmembrane region" description="Helical" evidence="1">
    <location>
        <begin position="208"/>
        <end position="228"/>
    </location>
</feature>
<dbReference type="EMBL" id="JADIXP010000006">
    <property type="protein sequence ID" value="MBF4178564.1"/>
    <property type="molecule type" value="Genomic_DNA"/>
</dbReference>
<feature type="transmembrane region" description="Helical" evidence="1">
    <location>
        <begin position="89"/>
        <end position="108"/>
    </location>
</feature>
<dbReference type="RefSeq" id="WP_194513177.1">
    <property type="nucleotide sequence ID" value="NZ_JADIXP010000006.1"/>
</dbReference>
<dbReference type="InterPro" id="IPR002656">
    <property type="entry name" value="Acyl_transf_3_dom"/>
</dbReference>
<keyword evidence="1" id="KW-0812">Transmembrane</keyword>
<dbReference type="Proteomes" id="UP000628560">
    <property type="component" value="Unassembled WGS sequence"/>
</dbReference>
<protein>
    <submittedName>
        <fullName evidence="4">Acyltransferase</fullName>
    </submittedName>
</protein>
<comment type="caution">
    <text evidence="4">The sequence shown here is derived from an EMBL/GenBank/DDBJ whole genome shotgun (WGS) entry which is preliminary data.</text>
</comment>
<keyword evidence="4" id="KW-0012">Acyltransferase</keyword>
<feature type="transmembrane region" description="Helical" evidence="1">
    <location>
        <begin position="182"/>
        <end position="202"/>
    </location>
</feature>
<feature type="transmembrane region" description="Helical" evidence="1">
    <location>
        <begin position="240"/>
        <end position="256"/>
    </location>
</feature>
<dbReference type="InterPro" id="IPR043968">
    <property type="entry name" value="SGNH"/>
</dbReference>
<keyword evidence="1" id="KW-0472">Membrane</keyword>
<organism evidence="4 5">
    <name type="scientific">Lelliottia nimipressuralis</name>
    <dbReference type="NCBI Taxonomy" id="69220"/>
    <lineage>
        <taxon>Bacteria</taxon>
        <taxon>Pseudomonadati</taxon>
        <taxon>Pseudomonadota</taxon>
        <taxon>Gammaproteobacteria</taxon>
        <taxon>Enterobacterales</taxon>
        <taxon>Enterobacteriaceae</taxon>
        <taxon>Lelliottia</taxon>
    </lineage>
</organism>